<dbReference type="Proteomes" id="UP000256690">
    <property type="component" value="Unassembled WGS sequence"/>
</dbReference>
<dbReference type="OrthoDB" id="1621678at2759"/>
<evidence type="ECO:0000256" key="1">
    <source>
        <dbReference type="ARBA" id="ARBA00005568"/>
    </source>
</evidence>
<dbReference type="InterPro" id="IPR050251">
    <property type="entry name" value="HpcH-HpaI_aldolase"/>
</dbReference>
<evidence type="ECO:0000313" key="5">
    <source>
        <dbReference type="EMBL" id="RDW87032.1"/>
    </source>
</evidence>
<dbReference type="AlphaFoldDB" id="A0A3D8SL95"/>
<name>A0A3D8SL95_9EURO</name>
<dbReference type="PANTHER" id="PTHR30502:SF0">
    <property type="entry name" value="PHOSPHOENOLPYRUVATE CARBOXYLASE FAMILY PROTEIN"/>
    <property type="match status" value="1"/>
</dbReference>
<organism evidence="5 6">
    <name type="scientific">Aspergillus mulundensis</name>
    <dbReference type="NCBI Taxonomy" id="1810919"/>
    <lineage>
        <taxon>Eukaryota</taxon>
        <taxon>Fungi</taxon>
        <taxon>Dikarya</taxon>
        <taxon>Ascomycota</taxon>
        <taxon>Pezizomycotina</taxon>
        <taxon>Eurotiomycetes</taxon>
        <taxon>Eurotiomycetidae</taxon>
        <taxon>Eurotiales</taxon>
        <taxon>Aspergillaceae</taxon>
        <taxon>Aspergillus</taxon>
        <taxon>Aspergillus subgen. Nidulantes</taxon>
    </lineage>
</organism>
<dbReference type="InterPro" id="IPR040442">
    <property type="entry name" value="Pyrv_kinase-like_dom_sf"/>
</dbReference>
<dbReference type="InterPro" id="IPR005000">
    <property type="entry name" value="Aldolase/citrate-lyase_domain"/>
</dbReference>
<dbReference type="EMBL" id="PVWQ01000003">
    <property type="protein sequence ID" value="RDW87032.1"/>
    <property type="molecule type" value="Genomic_DNA"/>
</dbReference>
<feature type="domain" description="HpcH/HpaI aldolase/citrate lyase" evidence="4">
    <location>
        <begin position="130"/>
        <end position="347"/>
    </location>
</feature>
<dbReference type="SUPFAM" id="SSF51621">
    <property type="entry name" value="Phosphoenolpyruvate/pyruvate domain"/>
    <property type="match status" value="1"/>
</dbReference>
<dbReference type="STRING" id="1810919.A0A3D8SL95"/>
<evidence type="ECO:0000259" key="4">
    <source>
        <dbReference type="Pfam" id="PF03328"/>
    </source>
</evidence>
<dbReference type="RefSeq" id="XP_026606556.1">
    <property type="nucleotide sequence ID" value="XM_026745690.1"/>
</dbReference>
<proteinExistence type="inferred from homology"/>
<accession>A0A3D8SL95</accession>
<dbReference type="Pfam" id="PF03328">
    <property type="entry name" value="HpcH_HpaI"/>
    <property type="match status" value="1"/>
</dbReference>
<evidence type="ECO:0000313" key="6">
    <source>
        <dbReference type="Proteomes" id="UP000256690"/>
    </source>
</evidence>
<evidence type="ECO:0000256" key="3">
    <source>
        <dbReference type="ARBA" id="ARBA00023239"/>
    </source>
</evidence>
<keyword evidence="2" id="KW-0479">Metal-binding</keyword>
<dbReference type="GO" id="GO:0005737">
    <property type="term" value="C:cytoplasm"/>
    <property type="evidence" value="ECO:0007669"/>
    <property type="project" value="TreeGrafter"/>
</dbReference>
<comment type="caution">
    <text evidence="5">The sequence shown here is derived from an EMBL/GenBank/DDBJ whole genome shotgun (WGS) entry which is preliminary data.</text>
</comment>
<keyword evidence="6" id="KW-1185">Reference proteome</keyword>
<dbReference type="InterPro" id="IPR015813">
    <property type="entry name" value="Pyrv/PenolPyrv_kinase-like_dom"/>
</dbReference>
<sequence>MAFVDLSVDYRLATSSRVALHRLRDPMSCPVQQRASSQVPFTFLAFPKTGTLPMYQIRNPASGPTSFLPKCLNPLSQPTEQPHCCAITMQSANHLQKTLKSNTPAFGAWQMLPGPTLPRTICRASPSISWLLIDLEHGNLHDDNMHELVAAAASCGVSPVVRVADAQHWMIKRALDAGAHGILVPMIESVDDARRVVECAKFPPNGKRGFESLLAVDKFRSHVYDPPTGGVSVHEPTGAEYLAQANDALVIGVQIETRGALEDVEAIAAVNGIDVLFIGPFDLAVNIGFPITGPGEENYAPELRDAIQRVYEAGRRYGKAVGIYCETGAQARSYARRGFGMVSVVTDLVGLGMLVKREFGVAAGVE</sequence>
<gene>
    <name evidence="5" type="ORF">DSM5745_03674</name>
</gene>
<protein>
    <recommendedName>
        <fullName evidence="4">HpcH/HpaI aldolase/citrate lyase domain-containing protein</fullName>
    </recommendedName>
</protein>
<evidence type="ECO:0000256" key="2">
    <source>
        <dbReference type="ARBA" id="ARBA00022723"/>
    </source>
</evidence>
<reference evidence="5 6" key="1">
    <citation type="journal article" date="2018" name="IMA Fungus">
        <title>IMA Genome-F 9: Draft genome sequence of Annulohypoxylon stygium, Aspergillus mulundensis, Berkeleyomyces basicola (syn. Thielaviopsis basicola), Ceratocystis smalleyi, two Cercospora beticola strains, Coleophoma cylindrospora, Fusarium fracticaudum, Phialophora cf. hyalina, and Morchella septimelata.</title>
        <authorList>
            <person name="Wingfield B.D."/>
            <person name="Bills G.F."/>
            <person name="Dong Y."/>
            <person name="Huang W."/>
            <person name="Nel W.J."/>
            <person name="Swalarsk-Parry B.S."/>
            <person name="Vaghefi N."/>
            <person name="Wilken P.M."/>
            <person name="An Z."/>
            <person name="de Beer Z.W."/>
            <person name="De Vos L."/>
            <person name="Chen L."/>
            <person name="Duong T.A."/>
            <person name="Gao Y."/>
            <person name="Hammerbacher A."/>
            <person name="Kikkert J.R."/>
            <person name="Li Y."/>
            <person name="Li H."/>
            <person name="Li K."/>
            <person name="Li Q."/>
            <person name="Liu X."/>
            <person name="Ma X."/>
            <person name="Naidoo K."/>
            <person name="Pethybridge S.J."/>
            <person name="Sun J."/>
            <person name="Steenkamp E.T."/>
            <person name="van der Nest M.A."/>
            <person name="van Wyk S."/>
            <person name="Wingfield M.J."/>
            <person name="Xiong C."/>
            <person name="Yue Q."/>
            <person name="Zhang X."/>
        </authorList>
    </citation>
    <scope>NUCLEOTIDE SEQUENCE [LARGE SCALE GENOMIC DNA]</scope>
    <source>
        <strain evidence="5 6">DSM 5745</strain>
    </source>
</reference>
<keyword evidence="3" id="KW-0456">Lyase</keyword>
<dbReference type="GO" id="GO:0046872">
    <property type="term" value="F:metal ion binding"/>
    <property type="evidence" value="ECO:0007669"/>
    <property type="project" value="UniProtKB-KW"/>
</dbReference>
<comment type="similarity">
    <text evidence="1">Belongs to the HpcH/HpaI aldolase family.</text>
</comment>
<dbReference type="PANTHER" id="PTHR30502">
    <property type="entry name" value="2-KETO-3-DEOXY-L-RHAMNONATE ALDOLASE"/>
    <property type="match status" value="1"/>
</dbReference>
<dbReference type="GO" id="GO:0016832">
    <property type="term" value="F:aldehyde-lyase activity"/>
    <property type="evidence" value="ECO:0007669"/>
    <property type="project" value="TreeGrafter"/>
</dbReference>
<dbReference type="GeneID" id="38114044"/>
<dbReference type="Gene3D" id="3.20.20.60">
    <property type="entry name" value="Phosphoenolpyruvate-binding domains"/>
    <property type="match status" value="1"/>
</dbReference>